<protein>
    <submittedName>
        <fullName evidence="1">Uncharacterized protein</fullName>
    </submittedName>
</protein>
<evidence type="ECO:0000313" key="1">
    <source>
        <dbReference type="EMBL" id="JAD75920.1"/>
    </source>
</evidence>
<sequence length="62" mass="7484">MKCIENSKIPIKKRGLRTARLTKTQDFIYNKVKKDYIQINQAKKLVENFPKKILFEKFVFHI</sequence>
<dbReference type="AlphaFoldDB" id="A0A0A9CR96"/>
<organism evidence="1">
    <name type="scientific">Arundo donax</name>
    <name type="common">Giant reed</name>
    <name type="synonym">Donax arundinaceus</name>
    <dbReference type="NCBI Taxonomy" id="35708"/>
    <lineage>
        <taxon>Eukaryota</taxon>
        <taxon>Viridiplantae</taxon>
        <taxon>Streptophyta</taxon>
        <taxon>Embryophyta</taxon>
        <taxon>Tracheophyta</taxon>
        <taxon>Spermatophyta</taxon>
        <taxon>Magnoliopsida</taxon>
        <taxon>Liliopsida</taxon>
        <taxon>Poales</taxon>
        <taxon>Poaceae</taxon>
        <taxon>PACMAD clade</taxon>
        <taxon>Arundinoideae</taxon>
        <taxon>Arundineae</taxon>
        <taxon>Arundo</taxon>
    </lineage>
</organism>
<proteinExistence type="predicted"/>
<reference evidence="1" key="1">
    <citation type="submission" date="2014-09" db="EMBL/GenBank/DDBJ databases">
        <authorList>
            <person name="Magalhaes I.L.F."/>
            <person name="Oliveira U."/>
            <person name="Santos F.R."/>
            <person name="Vidigal T.H.D.A."/>
            <person name="Brescovit A.D."/>
            <person name="Santos A.J."/>
        </authorList>
    </citation>
    <scope>NUCLEOTIDE SEQUENCE</scope>
    <source>
        <tissue evidence="1">Shoot tissue taken approximately 20 cm above the soil surface</tissue>
    </source>
</reference>
<reference evidence="1" key="2">
    <citation type="journal article" date="2015" name="Data Brief">
        <title>Shoot transcriptome of the giant reed, Arundo donax.</title>
        <authorList>
            <person name="Barrero R.A."/>
            <person name="Guerrero F.D."/>
            <person name="Moolhuijzen P."/>
            <person name="Goolsby J.A."/>
            <person name="Tidwell J."/>
            <person name="Bellgard S.E."/>
            <person name="Bellgard M.I."/>
        </authorList>
    </citation>
    <scope>NUCLEOTIDE SEQUENCE</scope>
    <source>
        <tissue evidence="1">Shoot tissue taken approximately 20 cm above the soil surface</tissue>
    </source>
</reference>
<dbReference type="EMBL" id="GBRH01221975">
    <property type="protein sequence ID" value="JAD75920.1"/>
    <property type="molecule type" value="Transcribed_RNA"/>
</dbReference>
<name>A0A0A9CR96_ARUDO</name>
<accession>A0A0A9CR96</accession>